<dbReference type="InterPro" id="IPR017451">
    <property type="entry name" value="F-box-assoc_interact_dom"/>
</dbReference>
<evidence type="ECO:0000313" key="4">
    <source>
        <dbReference type="EMBL" id="GAU32666.1"/>
    </source>
</evidence>
<proteinExistence type="predicted"/>
<dbReference type="AlphaFoldDB" id="A0A2Z6MJ68"/>
<dbReference type="SUPFAM" id="SSF81383">
    <property type="entry name" value="F-box domain"/>
    <property type="match status" value="1"/>
</dbReference>
<dbReference type="InterPro" id="IPR006527">
    <property type="entry name" value="F-box-assoc_dom_typ1"/>
</dbReference>
<dbReference type="InterPro" id="IPR007527">
    <property type="entry name" value="Znf_SWIM"/>
</dbReference>
<dbReference type="Pfam" id="PF00646">
    <property type="entry name" value="F-box"/>
    <property type="match status" value="1"/>
</dbReference>
<keyword evidence="5" id="KW-1185">Reference proteome</keyword>
<dbReference type="Gene3D" id="1.20.1280.50">
    <property type="match status" value="1"/>
</dbReference>
<evidence type="ECO:0000259" key="2">
    <source>
        <dbReference type="PROSITE" id="PS50181"/>
    </source>
</evidence>
<dbReference type="PANTHER" id="PTHR31672:SF13">
    <property type="entry name" value="F-BOX PROTEIN CPR30-LIKE"/>
    <property type="match status" value="1"/>
</dbReference>
<feature type="domain" description="SWIM-type" evidence="3">
    <location>
        <begin position="129"/>
        <end position="160"/>
    </location>
</feature>
<dbReference type="EMBL" id="DF973501">
    <property type="protein sequence ID" value="GAU32666.1"/>
    <property type="molecule type" value="Genomic_DNA"/>
</dbReference>
<dbReference type="OrthoDB" id="1417438at2759"/>
<dbReference type="InterPro" id="IPR050796">
    <property type="entry name" value="SCF_F-box_component"/>
</dbReference>
<dbReference type="CDD" id="cd22157">
    <property type="entry name" value="F-box_AtFBW1-like"/>
    <property type="match status" value="1"/>
</dbReference>
<keyword evidence="1" id="KW-0862">Zinc</keyword>
<feature type="domain" description="F-box" evidence="2">
    <location>
        <begin position="37"/>
        <end position="83"/>
    </location>
</feature>
<evidence type="ECO:0000259" key="3">
    <source>
        <dbReference type="PROSITE" id="PS50966"/>
    </source>
</evidence>
<dbReference type="InterPro" id="IPR036047">
    <property type="entry name" value="F-box-like_dom_sf"/>
</dbReference>
<dbReference type="NCBIfam" id="TIGR01640">
    <property type="entry name" value="F_box_assoc_1"/>
    <property type="match status" value="1"/>
</dbReference>
<reference evidence="5" key="1">
    <citation type="journal article" date="2017" name="Front. Plant Sci.">
        <title>Climate Clever Clovers: New Paradigm to Reduce the Environmental Footprint of Ruminants by Breeding Low Methanogenic Forages Utilizing Haplotype Variation.</title>
        <authorList>
            <person name="Kaur P."/>
            <person name="Appels R."/>
            <person name="Bayer P.E."/>
            <person name="Keeble-Gagnere G."/>
            <person name="Wang J."/>
            <person name="Hirakawa H."/>
            <person name="Shirasawa K."/>
            <person name="Vercoe P."/>
            <person name="Stefanova K."/>
            <person name="Durmic Z."/>
            <person name="Nichols P."/>
            <person name="Revell C."/>
            <person name="Isobe S.N."/>
            <person name="Edwards D."/>
            <person name="Erskine W."/>
        </authorList>
    </citation>
    <scope>NUCLEOTIDE SEQUENCE [LARGE SCALE GENOMIC DNA]</scope>
    <source>
        <strain evidence="5">cv. Daliak</strain>
    </source>
</reference>
<dbReference type="PANTHER" id="PTHR31672">
    <property type="entry name" value="BNACNNG10540D PROTEIN"/>
    <property type="match status" value="1"/>
</dbReference>
<keyword evidence="1" id="KW-0479">Metal-binding</keyword>
<dbReference type="PROSITE" id="PS50966">
    <property type="entry name" value="ZF_SWIM"/>
    <property type="match status" value="1"/>
</dbReference>
<protein>
    <recommendedName>
        <fullName evidence="6">F-box domain-containing protein</fullName>
    </recommendedName>
</protein>
<gene>
    <name evidence="4" type="ORF">TSUD_218430</name>
</gene>
<evidence type="ECO:0008006" key="6">
    <source>
        <dbReference type="Google" id="ProtNLM"/>
    </source>
</evidence>
<evidence type="ECO:0000313" key="5">
    <source>
        <dbReference type="Proteomes" id="UP000242715"/>
    </source>
</evidence>
<dbReference type="PROSITE" id="PS50181">
    <property type="entry name" value="FBOX"/>
    <property type="match status" value="1"/>
</dbReference>
<dbReference type="GO" id="GO:0008270">
    <property type="term" value="F:zinc ion binding"/>
    <property type="evidence" value="ECO:0007669"/>
    <property type="project" value="UniProtKB-KW"/>
</dbReference>
<dbReference type="InterPro" id="IPR001810">
    <property type="entry name" value="F-box_dom"/>
</dbReference>
<sequence length="395" mass="45478">MMVQDSNDAVSSQLLTEVTTAAPHKLTTSIETLNLAAPPMPTLPFDLIAEILCRLPVNLLMQLRCLCKSFNSLISDYKFAKKHLRMSTAGRHLMVRYKNNLGEPCLLDSPLASVFSTSRVTVTQTELNYPFSLSDNYRLTVCSCDGMLCIHTIGIHERSAILWNPSIRKFKTLPPLEYEWIYAPIYNFGYDHFIDSYKIIAVTSNCYKKGKIEVSVHTLGTNYWRRIHDIPVSGWIRESGIFVSGTINWMVFHVSNIRLSTIVSLDLEKESYQMLPQPDLEGNLWKSLGMLKDCLCIFDSRDGMFFDVWIMKEYGNRESWIKLYRVPPMRSRDSYDYTPYTKVLHMSEDDQILVDYNELGVVVYDYKNGTSNITKIENMNQLMDPNVYVESLILP</sequence>
<evidence type="ECO:0000256" key="1">
    <source>
        <dbReference type="PROSITE-ProRule" id="PRU00325"/>
    </source>
</evidence>
<name>A0A2Z6MJ68_TRISU</name>
<organism evidence="4 5">
    <name type="scientific">Trifolium subterraneum</name>
    <name type="common">Subterranean clover</name>
    <dbReference type="NCBI Taxonomy" id="3900"/>
    <lineage>
        <taxon>Eukaryota</taxon>
        <taxon>Viridiplantae</taxon>
        <taxon>Streptophyta</taxon>
        <taxon>Embryophyta</taxon>
        <taxon>Tracheophyta</taxon>
        <taxon>Spermatophyta</taxon>
        <taxon>Magnoliopsida</taxon>
        <taxon>eudicotyledons</taxon>
        <taxon>Gunneridae</taxon>
        <taxon>Pentapetalae</taxon>
        <taxon>rosids</taxon>
        <taxon>fabids</taxon>
        <taxon>Fabales</taxon>
        <taxon>Fabaceae</taxon>
        <taxon>Papilionoideae</taxon>
        <taxon>50 kb inversion clade</taxon>
        <taxon>NPAAA clade</taxon>
        <taxon>Hologalegina</taxon>
        <taxon>IRL clade</taxon>
        <taxon>Trifolieae</taxon>
        <taxon>Trifolium</taxon>
    </lineage>
</organism>
<keyword evidence="1" id="KW-0863">Zinc-finger</keyword>
<dbReference type="Proteomes" id="UP000242715">
    <property type="component" value="Unassembled WGS sequence"/>
</dbReference>
<dbReference type="SMART" id="SM00256">
    <property type="entry name" value="FBOX"/>
    <property type="match status" value="1"/>
</dbReference>
<accession>A0A2Z6MJ68</accession>
<dbReference type="Pfam" id="PF07734">
    <property type="entry name" value="FBA_1"/>
    <property type="match status" value="1"/>
</dbReference>